<keyword evidence="1" id="KW-0812">Transmembrane</keyword>
<evidence type="ECO:0000313" key="8">
    <source>
        <dbReference type="EMBL" id="GAT67273.1"/>
    </source>
</evidence>
<dbReference type="EMBL" id="BDCX01000006">
    <property type="protein sequence ID" value="GAT67273.1"/>
    <property type="molecule type" value="Genomic_DNA"/>
</dbReference>
<dbReference type="Pfam" id="PF00672">
    <property type="entry name" value="HAMP"/>
    <property type="match status" value="1"/>
</dbReference>
<gene>
    <name evidence="8" type="ORF">PS9374_02926</name>
</gene>
<dbReference type="STRING" id="161355.PS9374_02926"/>
<keyword evidence="2" id="KW-1133">Transmembrane helix</keyword>
<dbReference type="CDD" id="cd06225">
    <property type="entry name" value="HAMP"/>
    <property type="match status" value="1"/>
</dbReference>
<dbReference type="Pfam" id="PF00015">
    <property type="entry name" value="MCPsignal"/>
    <property type="match status" value="1"/>
</dbReference>
<dbReference type="GO" id="GO:0016020">
    <property type="term" value="C:membrane"/>
    <property type="evidence" value="ECO:0007669"/>
    <property type="project" value="InterPro"/>
</dbReference>
<evidence type="ECO:0000256" key="1">
    <source>
        <dbReference type="ARBA" id="ARBA00022692"/>
    </source>
</evidence>
<keyword evidence="9" id="KW-1185">Reference proteome</keyword>
<evidence type="ECO:0000259" key="7">
    <source>
        <dbReference type="PROSITE" id="PS50885"/>
    </source>
</evidence>
<protein>
    <submittedName>
        <fullName evidence="8">Methyl-accepting chemotaxis protein</fullName>
    </submittedName>
</protein>
<dbReference type="Proteomes" id="UP000077701">
    <property type="component" value="Unassembled WGS sequence"/>
</dbReference>
<dbReference type="InterPro" id="IPR003660">
    <property type="entry name" value="HAMP_dom"/>
</dbReference>
<dbReference type="GO" id="GO:0007165">
    <property type="term" value="P:signal transduction"/>
    <property type="evidence" value="ECO:0007669"/>
    <property type="project" value="UniProtKB-KW"/>
</dbReference>
<sequence length="538" mass="56375">MSRLQNLEVGKRLGLSFLLVTLLIIVSVAVGRSGMGSQHDISMRMDQLKQVEDDVQKLSYYAADITGWQGLVVADAGAFGGKVATGPDAYNRKGELESKQALYDTIDATHVEYLTPAERARFDKLRPAWDDFFAWDDKIMELLAQDTREARAEAMNSINGGEAAEAYSASLEINAALTDALAGRVVALQKEAAEVRSDSERILLGTLVAALIVAAGLSITATRSVVRPLRGVVSALGRLAHGDLTVRLRMTRRDELGRLGDAVDVTAESLHTTVTVLADHSASLAASSVQLSQVAEQIAASAEESSVQSGVVAAAAADVSRNVEVVAAGGEEMGSAIEEISRSTSAAASVTAEAVRVAETTNTMMAQLETSSAEIGDVVKTITSIAEQTNLLALNATIEAARAGESGKGFAVVAGEVKDLAQETAKATEDIARRVTAIQADTTAAMEAISRISEITGRINDHQAAIAAAVEEQTATTGEMNRNVADAATFSNEIAANIAGVAEAAAVTTEGVEQSRQAAAELAEMSTSLRELVNRFTV</sequence>
<keyword evidence="3 5" id="KW-0807">Transducer</keyword>
<dbReference type="PROSITE" id="PS50111">
    <property type="entry name" value="CHEMOTAXIS_TRANSDUC_2"/>
    <property type="match status" value="1"/>
</dbReference>
<dbReference type="SUPFAM" id="SSF58104">
    <property type="entry name" value="Methyl-accepting chemotaxis protein (MCP) signaling domain"/>
    <property type="match status" value="1"/>
</dbReference>
<evidence type="ECO:0000313" key="9">
    <source>
        <dbReference type="Proteomes" id="UP000077701"/>
    </source>
</evidence>
<feature type="domain" description="Methyl-accepting transducer" evidence="6">
    <location>
        <begin position="280"/>
        <end position="513"/>
    </location>
</feature>
<name>A0A161MBE7_9ACTN</name>
<dbReference type="SMART" id="SM00304">
    <property type="entry name" value="HAMP"/>
    <property type="match status" value="1"/>
</dbReference>
<accession>A0A161MBE7</accession>
<dbReference type="PROSITE" id="PS50885">
    <property type="entry name" value="HAMP"/>
    <property type="match status" value="1"/>
</dbReference>
<evidence type="ECO:0000259" key="6">
    <source>
        <dbReference type="PROSITE" id="PS50111"/>
    </source>
</evidence>
<dbReference type="AlphaFoldDB" id="A0A161MBE7"/>
<evidence type="ECO:0000256" key="2">
    <source>
        <dbReference type="ARBA" id="ARBA00022989"/>
    </source>
</evidence>
<evidence type="ECO:0000256" key="4">
    <source>
        <dbReference type="ARBA" id="ARBA00029447"/>
    </source>
</evidence>
<reference evidence="8 9" key="1">
    <citation type="journal article" date="2016" name="Genome Announc.">
        <title>Draft Genome Sequence of Planomonospora sphaerica JCM9374, a Rare Actinomycete.</title>
        <authorList>
            <person name="Dohra H."/>
            <person name="Suzuki T."/>
            <person name="Inoue Y."/>
            <person name="Kodani S."/>
        </authorList>
    </citation>
    <scope>NUCLEOTIDE SEQUENCE [LARGE SCALE GENOMIC DNA]</scope>
    <source>
        <strain evidence="8 9">JCM 9374</strain>
    </source>
</reference>
<dbReference type="Gene3D" id="1.10.287.950">
    <property type="entry name" value="Methyl-accepting chemotaxis protein"/>
    <property type="match status" value="1"/>
</dbReference>
<dbReference type="PANTHER" id="PTHR32089:SF112">
    <property type="entry name" value="LYSOZYME-LIKE PROTEIN-RELATED"/>
    <property type="match status" value="1"/>
</dbReference>
<organism evidence="8 9">
    <name type="scientific">Planomonospora sphaerica</name>
    <dbReference type="NCBI Taxonomy" id="161355"/>
    <lineage>
        <taxon>Bacteria</taxon>
        <taxon>Bacillati</taxon>
        <taxon>Actinomycetota</taxon>
        <taxon>Actinomycetes</taxon>
        <taxon>Streptosporangiales</taxon>
        <taxon>Streptosporangiaceae</taxon>
        <taxon>Planomonospora</taxon>
    </lineage>
</organism>
<dbReference type="SMART" id="SM00283">
    <property type="entry name" value="MA"/>
    <property type="match status" value="1"/>
</dbReference>
<comment type="similarity">
    <text evidence="4">Belongs to the methyl-accepting chemotaxis (MCP) protein family.</text>
</comment>
<dbReference type="PANTHER" id="PTHR32089">
    <property type="entry name" value="METHYL-ACCEPTING CHEMOTAXIS PROTEIN MCPB"/>
    <property type="match status" value="1"/>
</dbReference>
<proteinExistence type="inferred from homology"/>
<dbReference type="RefSeq" id="WP_068897349.1">
    <property type="nucleotide sequence ID" value="NZ_BDCX01000006.1"/>
</dbReference>
<dbReference type="OrthoDB" id="1115140at2"/>
<feature type="domain" description="HAMP" evidence="7">
    <location>
        <begin position="223"/>
        <end position="275"/>
    </location>
</feature>
<dbReference type="InterPro" id="IPR004089">
    <property type="entry name" value="MCPsignal_dom"/>
</dbReference>
<keyword evidence="2" id="KW-0472">Membrane</keyword>
<evidence type="ECO:0000256" key="3">
    <source>
        <dbReference type="ARBA" id="ARBA00023224"/>
    </source>
</evidence>
<evidence type="ECO:0000256" key="5">
    <source>
        <dbReference type="PROSITE-ProRule" id="PRU00284"/>
    </source>
</evidence>
<reference evidence="9" key="2">
    <citation type="submission" date="2016-04" db="EMBL/GenBank/DDBJ databases">
        <title>Planomonospora sphaerica JCM9374 whole genome shotgun sequence.</title>
        <authorList>
            <person name="Suzuki T."/>
            <person name="Dohra H."/>
            <person name="Kodani S."/>
        </authorList>
    </citation>
    <scope>NUCLEOTIDE SEQUENCE [LARGE SCALE GENOMIC DNA]</scope>
    <source>
        <strain evidence="9">JCM 9374</strain>
    </source>
</reference>
<comment type="caution">
    <text evidence="8">The sequence shown here is derived from an EMBL/GenBank/DDBJ whole genome shotgun (WGS) entry which is preliminary data.</text>
</comment>